<sequence>MTDSITIIDRLHPKISETFRSVEEIFQNQVNDIKSQYKTQFALKAEELDNYFELKPELVKLHKEVISIINGRYKKAENIIETSTEELKQLIHEYIPEYHDLVDTYLDEELKNCKEVMSKLVREIKEEINDFAYACIEKVVFG</sequence>
<organism evidence="2 3">
    <name type="scientific">Brassicogethes aeneus</name>
    <name type="common">Rape pollen beetle</name>
    <name type="synonym">Meligethes aeneus</name>
    <dbReference type="NCBI Taxonomy" id="1431903"/>
    <lineage>
        <taxon>Eukaryota</taxon>
        <taxon>Metazoa</taxon>
        <taxon>Ecdysozoa</taxon>
        <taxon>Arthropoda</taxon>
        <taxon>Hexapoda</taxon>
        <taxon>Insecta</taxon>
        <taxon>Pterygota</taxon>
        <taxon>Neoptera</taxon>
        <taxon>Endopterygota</taxon>
        <taxon>Coleoptera</taxon>
        <taxon>Polyphaga</taxon>
        <taxon>Cucujiformia</taxon>
        <taxon>Nitidulidae</taxon>
        <taxon>Meligethinae</taxon>
        <taxon>Brassicogethes</taxon>
    </lineage>
</organism>
<evidence type="ECO:0000313" key="2">
    <source>
        <dbReference type="EMBL" id="CAH0553630.1"/>
    </source>
</evidence>
<dbReference type="Proteomes" id="UP001154078">
    <property type="component" value="Chromosome 3"/>
</dbReference>
<gene>
    <name evidence="2" type="ORF">MELIAE_LOCUS5577</name>
</gene>
<keyword evidence="3" id="KW-1185">Reference proteome</keyword>
<dbReference type="SUPFAM" id="SSF47162">
    <property type="entry name" value="Apolipoprotein"/>
    <property type="match status" value="1"/>
</dbReference>
<dbReference type="AlphaFoldDB" id="A0A9P0B3X2"/>
<proteinExistence type="predicted"/>
<name>A0A9P0B3X2_BRAAE</name>
<dbReference type="EMBL" id="OV121134">
    <property type="protein sequence ID" value="CAH0553630.1"/>
    <property type="molecule type" value="Genomic_DNA"/>
</dbReference>
<reference evidence="2" key="1">
    <citation type="submission" date="2021-12" db="EMBL/GenBank/DDBJ databases">
        <authorList>
            <person name="King R."/>
        </authorList>
    </citation>
    <scope>NUCLEOTIDE SEQUENCE</scope>
</reference>
<evidence type="ECO:0000256" key="1">
    <source>
        <dbReference type="SAM" id="Coils"/>
    </source>
</evidence>
<evidence type="ECO:0000313" key="3">
    <source>
        <dbReference type="Proteomes" id="UP001154078"/>
    </source>
</evidence>
<keyword evidence="1" id="KW-0175">Coiled coil</keyword>
<protein>
    <submittedName>
        <fullName evidence="2">Uncharacterized protein</fullName>
    </submittedName>
</protein>
<feature type="coiled-coil region" evidence="1">
    <location>
        <begin position="73"/>
        <end position="130"/>
    </location>
</feature>
<accession>A0A9P0B3X2</accession>